<keyword evidence="2" id="KW-1185">Reference proteome</keyword>
<organism evidence="1 2">
    <name type="scientific">Aulographum hederae CBS 113979</name>
    <dbReference type="NCBI Taxonomy" id="1176131"/>
    <lineage>
        <taxon>Eukaryota</taxon>
        <taxon>Fungi</taxon>
        <taxon>Dikarya</taxon>
        <taxon>Ascomycota</taxon>
        <taxon>Pezizomycotina</taxon>
        <taxon>Dothideomycetes</taxon>
        <taxon>Pleosporomycetidae</taxon>
        <taxon>Aulographales</taxon>
        <taxon>Aulographaceae</taxon>
    </lineage>
</organism>
<dbReference type="AlphaFoldDB" id="A0A6G1HAF8"/>
<reference evidence="1" key="1">
    <citation type="journal article" date="2020" name="Stud. Mycol.">
        <title>101 Dothideomycetes genomes: a test case for predicting lifestyles and emergence of pathogens.</title>
        <authorList>
            <person name="Haridas S."/>
            <person name="Albert R."/>
            <person name="Binder M."/>
            <person name="Bloem J."/>
            <person name="Labutti K."/>
            <person name="Salamov A."/>
            <person name="Andreopoulos B."/>
            <person name="Baker S."/>
            <person name="Barry K."/>
            <person name="Bills G."/>
            <person name="Bluhm B."/>
            <person name="Cannon C."/>
            <person name="Castanera R."/>
            <person name="Culley D."/>
            <person name="Daum C."/>
            <person name="Ezra D."/>
            <person name="Gonzalez J."/>
            <person name="Henrissat B."/>
            <person name="Kuo A."/>
            <person name="Liang C."/>
            <person name="Lipzen A."/>
            <person name="Lutzoni F."/>
            <person name="Magnuson J."/>
            <person name="Mondo S."/>
            <person name="Nolan M."/>
            <person name="Ohm R."/>
            <person name="Pangilinan J."/>
            <person name="Park H.-J."/>
            <person name="Ramirez L."/>
            <person name="Alfaro M."/>
            <person name="Sun H."/>
            <person name="Tritt A."/>
            <person name="Yoshinaga Y."/>
            <person name="Zwiers L.-H."/>
            <person name="Turgeon B."/>
            <person name="Goodwin S."/>
            <person name="Spatafora J."/>
            <person name="Crous P."/>
            <person name="Grigoriev I."/>
        </authorList>
    </citation>
    <scope>NUCLEOTIDE SEQUENCE</scope>
    <source>
        <strain evidence="1">CBS 113979</strain>
    </source>
</reference>
<dbReference type="Proteomes" id="UP000800041">
    <property type="component" value="Unassembled WGS sequence"/>
</dbReference>
<accession>A0A6G1HAF8</accession>
<evidence type="ECO:0000313" key="1">
    <source>
        <dbReference type="EMBL" id="KAF1990047.1"/>
    </source>
</evidence>
<proteinExistence type="predicted"/>
<evidence type="ECO:0000313" key="2">
    <source>
        <dbReference type="Proteomes" id="UP000800041"/>
    </source>
</evidence>
<gene>
    <name evidence="1" type="ORF">K402DRAFT_246960</name>
</gene>
<name>A0A6G1HAF8_9PEZI</name>
<protein>
    <submittedName>
        <fullName evidence="1">Uncharacterized protein</fullName>
    </submittedName>
</protein>
<sequence>MLGASSLGSARFRAWHQAREELSDHLFRRDPPRDGRLRSLLGSGRRPCVALLCYCFGQWDSIVAVIADYLADADGMF</sequence>
<dbReference type="EMBL" id="ML977143">
    <property type="protein sequence ID" value="KAF1990047.1"/>
    <property type="molecule type" value="Genomic_DNA"/>
</dbReference>